<proteinExistence type="predicted"/>
<evidence type="ECO:0008006" key="3">
    <source>
        <dbReference type="Google" id="ProtNLM"/>
    </source>
</evidence>
<protein>
    <recommendedName>
        <fullName evidence="3">Reverse transcriptase</fullName>
    </recommendedName>
</protein>
<accession>A0AAU9VAY1</accession>
<evidence type="ECO:0000313" key="1">
    <source>
        <dbReference type="EMBL" id="CAH2108403.1"/>
    </source>
</evidence>
<reference evidence="1" key="1">
    <citation type="submission" date="2022-03" db="EMBL/GenBank/DDBJ databases">
        <authorList>
            <person name="Tunstrom K."/>
        </authorList>
    </citation>
    <scope>NUCLEOTIDE SEQUENCE</scope>
</reference>
<sequence length="269" mass="31873">MRVKECWSEMATWVRSVARDVFGETNGKRKIDKDTWWWNEEVQTILKEKKNAFKEWKRVEDGNDREKEIKRSEYKNNKKKAKKAVAIARAKVQDKLYDFLAHKVKKIFLEYQERESERLMQEILNNNMKCIKDEAGKILTNDEEIKGRLKRYFNKLMNEENEWSGVLEHVRSNEGMVKEVSIKEVKMAVQSMKNGTAVGPDCIPAEVWKSWNANGWKWLTLFFNKLLQEEVIPEEWCNSSLVPIFKNKGDIQDCNSYRGIKLMSYSMKI</sequence>
<gene>
    <name evidence="1" type="ORF">EEDITHA_LOCUS22343</name>
</gene>
<keyword evidence="2" id="KW-1185">Reference proteome</keyword>
<name>A0AAU9VAY1_EUPED</name>
<dbReference type="Proteomes" id="UP001153954">
    <property type="component" value="Unassembled WGS sequence"/>
</dbReference>
<comment type="caution">
    <text evidence="1">The sequence shown here is derived from an EMBL/GenBank/DDBJ whole genome shotgun (WGS) entry which is preliminary data.</text>
</comment>
<dbReference type="AlphaFoldDB" id="A0AAU9VAY1"/>
<dbReference type="EMBL" id="CAKOGL010000031">
    <property type="protein sequence ID" value="CAH2108403.1"/>
    <property type="molecule type" value="Genomic_DNA"/>
</dbReference>
<evidence type="ECO:0000313" key="2">
    <source>
        <dbReference type="Proteomes" id="UP001153954"/>
    </source>
</evidence>
<dbReference type="PANTHER" id="PTHR19446">
    <property type="entry name" value="REVERSE TRANSCRIPTASES"/>
    <property type="match status" value="1"/>
</dbReference>
<organism evidence="1 2">
    <name type="scientific">Euphydryas editha</name>
    <name type="common">Edith's checkerspot</name>
    <dbReference type="NCBI Taxonomy" id="104508"/>
    <lineage>
        <taxon>Eukaryota</taxon>
        <taxon>Metazoa</taxon>
        <taxon>Ecdysozoa</taxon>
        <taxon>Arthropoda</taxon>
        <taxon>Hexapoda</taxon>
        <taxon>Insecta</taxon>
        <taxon>Pterygota</taxon>
        <taxon>Neoptera</taxon>
        <taxon>Endopterygota</taxon>
        <taxon>Lepidoptera</taxon>
        <taxon>Glossata</taxon>
        <taxon>Ditrysia</taxon>
        <taxon>Papilionoidea</taxon>
        <taxon>Nymphalidae</taxon>
        <taxon>Nymphalinae</taxon>
        <taxon>Euphydryas</taxon>
    </lineage>
</organism>